<dbReference type="VEuPathDB" id="FungiDB:SOCG_03274"/>
<proteinExistence type="predicted"/>
<evidence type="ECO:0000313" key="1">
    <source>
        <dbReference type="EMBL" id="EPX74060.1"/>
    </source>
</evidence>
<dbReference type="GeneID" id="25032246"/>
<dbReference type="HOGENOM" id="CLU_3425146_0_0_1"/>
<dbReference type="RefSeq" id="XP_013017216.1">
    <property type="nucleotide sequence ID" value="XM_013161762.1"/>
</dbReference>
<evidence type="ECO:0000313" key="2">
    <source>
        <dbReference type="Proteomes" id="UP000016088"/>
    </source>
</evidence>
<protein>
    <submittedName>
        <fullName evidence="1">Ribosomal protein subunit L39</fullName>
    </submittedName>
</protein>
<name>S9R746_SCHOY</name>
<gene>
    <name evidence="1" type="ORF">SOCG_03274</name>
</gene>
<dbReference type="EMBL" id="KE503206">
    <property type="protein sequence ID" value="EPX74060.1"/>
    <property type="molecule type" value="Genomic_DNA"/>
</dbReference>
<keyword evidence="1" id="KW-0689">Ribosomal protein</keyword>
<keyword evidence="1" id="KW-0687">Ribonucleoprotein</keyword>
<organism evidence="1 2">
    <name type="scientific">Schizosaccharomyces octosporus (strain yFS286)</name>
    <name type="common">Fission yeast</name>
    <name type="synonym">Octosporomyces octosporus</name>
    <dbReference type="NCBI Taxonomy" id="483514"/>
    <lineage>
        <taxon>Eukaryota</taxon>
        <taxon>Fungi</taxon>
        <taxon>Dikarya</taxon>
        <taxon>Ascomycota</taxon>
        <taxon>Taphrinomycotina</taxon>
        <taxon>Schizosaccharomycetes</taxon>
        <taxon>Schizosaccharomycetales</taxon>
        <taxon>Schizosaccharomycetaceae</taxon>
        <taxon>Schizosaccharomyces</taxon>
    </lineage>
</organism>
<keyword evidence="2" id="KW-1185">Reference proteome</keyword>
<accession>S9R746</accession>
<dbReference type="AlphaFoldDB" id="S9R746"/>
<sequence length="22" mass="2759">MAKKQKFVNKASLLCWNWFFLR</sequence>
<reference evidence="1 2" key="1">
    <citation type="journal article" date="2011" name="Science">
        <title>Comparative functional genomics of the fission yeasts.</title>
        <authorList>
            <person name="Rhind N."/>
            <person name="Chen Z."/>
            <person name="Yassour M."/>
            <person name="Thompson D.A."/>
            <person name="Haas B.J."/>
            <person name="Habib N."/>
            <person name="Wapinski I."/>
            <person name="Roy S."/>
            <person name="Lin M.F."/>
            <person name="Heiman D.I."/>
            <person name="Young S.K."/>
            <person name="Furuya K."/>
            <person name="Guo Y."/>
            <person name="Pidoux A."/>
            <person name="Chen H.M."/>
            <person name="Robbertse B."/>
            <person name="Goldberg J.M."/>
            <person name="Aoki K."/>
            <person name="Bayne E.H."/>
            <person name="Berlin A.M."/>
            <person name="Desjardins C.A."/>
            <person name="Dobbs E."/>
            <person name="Dukaj L."/>
            <person name="Fan L."/>
            <person name="FitzGerald M.G."/>
            <person name="French C."/>
            <person name="Gujja S."/>
            <person name="Hansen K."/>
            <person name="Keifenheim D."/>
            <person name="Levin J.Z."/>
            <person name="Mosher R.A."/>
            <person name="Mueller C.A."/>
            <person name="Pfiffner J."/>
            <person name="Priest M."/>
            <person name="Russ C."/>
            <person name="Smialowska A."/>
            <person name="Swoboda P."/>
            <person name="Sykes S.M."/>
            <person name="Vaughn M."/>
            <person name="Vengrova S."/>
            <person name="Yoder R."/>
            <person name="Zeng Q."/>
            <person name="Allshire R."/>
            <person name="Baulcombe D."/>
            <person name="Birren B.W."/>
            <person name="Brown W."/>
            <person name="Ekwall K."/>
            <person name="Kellis M."/>
            <person name="Leatherwood J."/>
            <person name="Levin H."/>
            <person name="Margalit H."/>
            <person name="Martienssen R."/>
            <person name="Nieduszynski C.A."/>
            <person name="Spatafora J.W."/>
            <person name="Friedman N."/>
            <person name="Dalgaard J.Z."/>
            <person name="Baumann P."/>
            <person name="Niki H."/>
            <person name="Regev A."/>
            <person name="Nusbaum C."/>
        </authorList>
    </citation>
    <scope>NUCLEOTIDE SEQUENCE [LARGE SCALE GENOMIC DNA]</scope>
    <source>
        <strain evidence="2">yFS286</strain>
    </source>
</reference>
<dbReference type="Proteomes" id="UP000016088">
    <property type="component" value="Unassembled WGS sequence"/>
</dbReference>
<dbReference type="GO" id="GO:0005840">
    <property type="term" value="C:ribosome"/>
    <property type="evidence" value="ECO:0007669"/>
    <property type="project" value="UniProtKB-KW"/>
</dbReference>